<protein>
    <submittedName>
        <fullName evidence="1">Uncharacterized protein</fullName>
    </submittedName>
</protein>
<evidence type="ECO:0000313" key="2">
    <source>
        <dbReference type="Proteomes" id="UP001596112"/>
    </source>
</evidence>
<sequence>MTDQLQPEPAWDTPEYRLIGLERITSTIPDEAEGAAAYLSATVAFGGDGDEVKEAEVFQKAADYFKSHPELAVQSANWTTFRNAAGLERFQLELSVVPPGWIPPEEARRIYPRAKQ</sequence>
<accession>A0ABW1BHK1</accession>
<reference evidence="2" key="1">
    <citation type="journal article" date="2019" name="Int. J. Syst. Evol. Microbiol.">
        <title>The Global Catalogue of Microorganisms (GCM) 10K type strain sequencing project: providing services to taxonomists for standard genome sequencing and annotation.</title>
        <authorList>
            <consortium name="The Broad Institute Genomics Platform"/>
            <consortium name="The Broad Institute Genome Sequencing Center for Infectious Disease"/>
            <person name="Wu L."/>
            <person name="Ma J."/>
        </authorList>
    </citation>
    <scope>NUCLEOTIDE SEQUENCE [LARGE SCALE GENOMIC DNA]</scope>
    <source>
        <strain evidence="2">JCM 9918</strain>
    </source>
</reference>
<dbReference type="Proteomes" id="UP001596112">
    <property type="component" value="Unassembled WGS sequence"/>
</dbReference>
<evidence type="ECO:0000313" key="1">
    <source>
        <dbReference type="EMBL" id="MFC5812656.1"/>
    </source>
</evidence>
<dbReference type="RefSeq" id="WP_272172148.1">
    <property type="nucleotide sequence ID" value="NZ_JAQOSL010000046.1"/>
</dbReference>
<comment type="caution">
    <text evidence="1">The sequence shown here is derived from an EMBL/GenBank/DDBJ whole genome shotgun (WGS) entry which is preliminary data.</text>
</comment>
<proteinExistence type="predicted"/>
<organism evidence="1 2">
    <name type="scientific">Streptomyces heilongjiangensis</name>
    <dbReference type="NCBI Taxonomy" id="945052"/>
    <lineage>
        <taxon>Bacteria</taxon>
        <taxon>Bacillati</taxon>
        <taxon>Actinomycetota</taxon>
        <taxon>Actinomycetes</taxon>
        <taxon>Kitasatosporales</taxon>
        <taxon>Streptomycetaceae</taxon>
        <taxon>Streptomyces</taxon>
    </lineage>
</organism>
<gene>
    <name evidence="1" type="ORF">ACFQGO_34995</name>
</gene>
<name>A0ABW1BHK1_9ACTN</name>
<keyword evidence="2" id="KW-1185">Reference proteome</keyword>
<dbReference type="EMBL" id="JBHSNZ010000038">
    <property type="protein sequence ID" value="MFC5812656.1"/>
    <property type="molecule type" value="Genomic_DNA"/>
</dbReference>